<dbReference type="GO" id="GO:0071555">
    <property type="term" value="P:cell wall organization"/>
    <property type="evidence" value="ECO:0007669"/>
    <property type="project" value="UniProtKB-KW"/>
</dbReference>
<protein>
    <submittedName>
        <fullName evidence="4">N-acetylmuramoyl-L-alanine amidase</fullName>
    </submittedName>
</protein>
<evidence type="ECO:0000256" key="2">
    <source>
        <dbReference type="ARBA" id="ARBA00023316"/>
    </source>
</evidence>
<feature type="domain" description="SH3b" evidence="3">
    <location>
        <begin position="26"/>
        <end position="89"/>
    </location>
</feature>
<dbReference type="SUPFAM" id="SSF53187">
    <property type="entry name" value="Zn-dependent exopeptidases"/>
    <property type="match status" value="1"/>
</dbReference>
<keyword evidence="2" id="KW-0961">Cell wall biogenesis/degradation</keyword>
<gene>
    <name evidence="4" type="ORF">SAMN05421807_101380</name>
</gene>
<dbReference type="PANTHER" id="PTHR30404:SF0">
    <property type="entry name" value="N-ACETYLMURAMOYL-L-ALANINE AMIDASE AMIC"/>
    <property type="match status" value="1"/>
</dbReference>
<dbReference type="PANTHER" id="PTHR30404">
    <property type="entry name" value="N-ACETYLMURAMOYL-L-ALANINE AMIDASE"/>
    <property type="match status" value="1"/>
</dbReference>
<reference evidence="5" key="1">
    <citation type="submission" date="2016-11" db="EMBL/GenBank/DDBJ databases">
        <authorList>
            <person name="Varghese N."/>
            <person name="Submissions S."/>
        </authorList>
    </citation>
    <scope>NUCLEOTIDE SEQUENCE [LARGE SCALE GENOMIC DNA]</scope>
    <source>
        <strain evidence="5">CGMCC 1.6496</strain>
    </source>
</reference>
<evidence type="ECO:0000259" key="3">
    <source>
        <dbReference type="PROSITE" id="PS51781"/>
    </source>
</evidence>
<proteinExistence type="predicted"/>
<dbReference type="PROSITE" id="PS51781">
    <property type="entry name" value="SH3B"/>
    <property type="match status" value="2"/>
</dbReference>
<name>A0A1M5M6D9_9BACI</name>
<dbReference type="InterPro" id="IPR002508">
    <property type="entry name" value="MurNAc-LAA_cat"/>
</dbReference>
<keyword evidence="5" id="KW-1185">Reference proteome</keyword>
<dbReference type="CDD" id="cd02696">
    <property type="entry name" value="MurNAc-LAA"/>
    <property type="match status" value="1"/>
</dbReference>
<accession>A0A1M5M6D9</accession>
<dbReference type="Proteomes" id="UP000184079">
    <property type="component" value="Unassembled WGS sequence"/>
</dbReference>
<keyword evidence="1" id="KW-0378">Hydrolase</keyword>
<dbReference type="SMART" id="SM00646">
    <property type="entry name" value="Ami_3"/>
    <property type="match status" value="1"/>
</dbReference>
<dbReference type="InterPro" id="IPR003646">
    <property type="entry name" value="SH3-like_bac-type"/>
</dbReference>
<feature type="domain" description="SH3b" evidence="3">
    <location>
        <begin position="92"/>
        <end position="156"/>
    </location>
</feature>
<dbReference type="Pfam" id="PF08239">
    <property type="entry name" value="SH3_3"/>
    <property type="match status" value="2"/>
</dbReference>
<dbReference type="GO" id="GO:0009253">
    <property type="term" value="P:peptidoglycan catabolic process"/>
    <property type="evidence" value="ECO:0007669"/>
    <property type="project" value="InterPro"/>
</dbReference>
<dbReference type="EMBL" id="FQXD01000001">
    <property type="protein sequence ID" value="SHG72509.1"/>
    <property type="molecule type" value="Genomic_DNA"/>
</dbReference>
<dbReference type="GO" id="GO:0030288">
    <property type="term" value="C:outer membrane-bounded periplasmic space"/>
    <property type="evidence" value="ECO:0007669"/>
    <property type="project" value="TreeGrafter"/>
</dbReference>
<dbReference type="SMART" id="SM00287">
    <property type="entry name" value="SH3b"/>
    <property type="match status" value="2"/>
</dbReference>
<evidence type="ECO:0000313" key="5">
    <source>
        <dbReference type="Proteomes" id="UP000184079"/>
    </source>
</evidence>
<dbReference type="GO" id="GO:0008745">
    <property type="term" value="F:N-acetylmuramoyl-L-alanine amidase activity"/>
    <property type="evidence" value="ECO:0007669"/>
    <property type="project" value="InterPro"/>
</dbReference>
<dbReference type="Gene3D" id="2.30.30.40">
    <property type="entry name" value="SH3 Domains"/>
    <property type="match status" value="2"/>
</dbReference>
<dbReference type="OrthoDB" id="9806267at2"/>
<dbReference type="Pfam" id="PF01520">
    <property type="entry name" value="Amidase_3"/>
    <property type="match status" value="1"/>
</dbReference>
<evidence type="ECO:0000313" key="4">
    <source>
        <dbReference type="EMBL" id="SHG72509.1"/>
    </source>
</evidence>
<dbReference type="InterPro" id="IPR050695">
    <property type="entry name" value="N-acetylmuramoyl_amidase_3"/>
</dbReference>
<organism evidence="4 5">
    <name type="scientific">Virgibacillus chiguensis</name>
    <dbReference type="NCBI Taxonomy" id="411959"/>
    <lineage>
        <taxon>Bacteria</taxon>
        <taxon>Bacillati</taxon>
        <taxon>Bacillota</taxon>
        <taxon>Bacilli</taxon>
        <taxon>Bacillales</taxon>
        <taxon>Bacillaceae</taxon>
        <taxon>Virgibacillus</taxon>
    </lineage>
</organism>
<dbReference type="Gene3D" id="3.40.630.40">
    <property type="entry name" value="Zn-dependent exopeptidases"/>
    <property type="match status" value="1"/>
</dbReference>
<dbReference type="AlphaFoldDB" id="A0A1M5M6D9"/>
<sequence>MNKRIVVISILILLFTFNLDKPVSFAKQGTITEDNVHVRSGPGTEFQIITQIHDGTAFTFIKRQAEWVEIQLEDSNVGWVHAKYLSINDQVDTPSTITIPHENTQIRSSPTTDAPIANFAKKGSSFQVISSKGDWYEIQNKAIHGFVYKALTEPISLPMKESSFANKSIVIDVGHGGRDVGAIGASGVFEKDVAYLTAQELTNELSMLGANVRLTRRNDEYIPLNSRISYSNNFDTDVFISLHYNSVPNLPNVTGIESFYYKEANKKLAASIQKKVFDAVQADDRGTSFGDFLVLRQNLKPAILLELGFISNKAEEARLLTTMYQKKLVSGIIQGLGSYFARSEIGKTEY</sequence>
<dbReference type="RefSeq" id="WP_073004602.1">
    <property type="nucleotide sequence ID" value="NZ_FQXD01000001.1"/>
</dbReference>
<evidence type="ECO:0000256" key="1">
    <source>
        <dbReference type="ARBA" id="ARBA00022801"/>
    </source>
</evidence>